<dbReference type="RefSeq" id="WP_194701356.1">
    <property type="nucleotide sequence ID" value="NZ_JADKNH010000004.1"/>
</dbReference>
<dbReference type="InterPro" id="IPR001789">
    <property type="entry name" value="Sig_transdc_resp-reg_receiver"/>
</dbReference>
<dbReference type="SMART" id="SM00448">
    <property type="entry name" value="REC"/>
    <property type="match status" value="1"/>
</dbReference>
<dbReference type="Pfam" id="PF00072">
    <property type="entry name" value="Response_reg"/>
    <property type="match status" value="1"/>
</dbReference>
<dbReference type="Proteomes" id="UP000614200">
    <property type="component" value="Unassembled WGS sequence"/>
</dbReference>
<dbReference type="CDD" id="cd17535">
    <property type="entry name" value="REC_NarL-like"/>
    <property type="match status" value="1"/>
</dbReference>
<keyword evidence="5" id="KW-0804">Transcription</keyword>
<evidence type="ECO:0000256" key="1">
    <source>
        <dbReference type="ARBA" id="ARBA00018672"/>
    </source>
</evidence>
<dbReference type="InterPro" id="IPR000792">
    <property type="entry name" value="Tscrpt_reg_LuxR_C"/>
</dbReference>
<dbReference type="PROSITE" id="PS00622">
    <property type="entry name" value="HTH_LUXR_1"/>
    <property type="match status" value="1"/>
</dbReference>
<name>A0ABR9ZRP6_9FIRM</name>
<reference evidence="10 11" key="1">
    <citation type="submission" date="2020-11" db="EMBL/GenBank/DDBJ databases">
        <title>Fusibacter basophilias sp. nov.</title>
        <authorList>
            <person name="Qiu D."/>
        </authorList>
    </citation>
    <scope>NUCLEOTIDE SEQUENCE [LARGE SCALE GENOMIC DNA]</scope>
    <source>
        <strain evidence="10 11">Q10-2</strain>
    </source>
</reference>
<accession>A0ABR9ZRP6</accession>
<dbReference type="PROSITE" id="PS50043">
    <property type="entry name" value="HTH_LUXR_2"/>
    <property type="match status" value="1"/>
</dbReference>
<comment type="function">
    <text evidence="6">May play the central regulatory role in sporulation. It may be an element of the effector pathway responsible for the activation of sporulation genes in response to nutritional stress. Spo0A may act in concert with spo0H (a sigma factor) to control the expression of some genes that are critical to the sporulation process.</text>
</comment>
<keyword evidence="11" id="KW-1185">Reference proteome</keyword>
<dbReference type="SUPFAM" id="SSF52172">
    <property type="entry name" value="CheY-like"/>
    <property type="match status" value="1"/>
</dbReference>
<dbReference type="InterPro" id="IPR016032">
    <property type="entry name" value="Sig_transdc_resp-reg_C-effctor"/>
</dbReference>
<evidence type="ECO:0000256" key="4">
    <source>
        <dbReference type="ARBA" id="ARBA00023125"/>
    </source>
</evidence>
<keyword evidence="4" id="KW-0238">DNA-binding</keyword>
<feature type="domain" description="HTH luxR-type" evidence="8">
    <location>
        <begin position="144"/>
        <end position="210"/>
    </location>
</feature>
<feature type="domain" description="Response regulatory" evidence="9">
    <location>
        <begin position="3"/>
        <end position="119"/>
    </location>
</feature>
<evidence type="ECO:0000256" key="5">
    <source>
        <dbReference type="ARBA" id="ARBA00023163"/>
    </source>
</evidence>
<evidence type="ECO:0000256" key="3">
    <source>
        <dbReference type="ARBA" id="ARBA00023015"/>
    </source>
</evidence>
<gene>
    <name evidence="10" type="ORF">ISU02_08345</name>
</gene>
<evidence type="ECO:0000256" key="2">
    <source>
        <dbReference type="ARBA" id="ARBA00022553"/>
    </source>
</evidence>
<dbReference type="Pfam" id="PF00196">
    <property type="entry name" value="GerE"/>
    <property type="match status" value="1"/>
</dbReference>
<dbReference type="InterPro" id="IPR011006">
    <property type="entry name" value="CheY-like_superfamily"/>
</dbReference>
<dbReference type="CDD" id="cd06170">
    <property type="entry name" value="LuxR_C_like"/>
    <property type="match status" value="1"/>
</dbReference>
<dbReference type="PANTHER" id="PTHR43214">
    <property type="entry name" value="TWO-COMPONENT RESPONSE REGULATOR"/>
    <property type="match status" value="1"/>
</dbReference>
<dbReference type="PANTHER" id="PTHR43214:SF40">
    <property type="entry name" value="TRANSCRIPTIONAL REGULATORY PROTEIN LNRK"/>
    <property type="match status" value="1"/>
</dbReference>
<dbReference type="SMART" id="SM00421">
    <property type="entry name" value="HTH_LUXR"/>
    <property type="match status" value="1"/>
</dbReference>
<dbReference type="InterPro" id="IPR039420">
    <property type="entry name" value="WalR-like"/>
</dbReference>
<protein>
    <recommendedName>
        <fullName evidence="1">Stage 0 sporulation protein A homolog</fullName>
    </recommendedName>
</protein>
<dbReference type="PRINTS" id="PR00038">
    <property type="entry name" value="HTHLUXR"/>
</dbReference>
<dbReference type="Gene3D" id="3.40.50.2300">
    <property type="match status" value="1"/>
</dbReference>
<dbReference type="InterPro" id="IPR058245">
    <property type="entry name" value="NreC/VraR/RcsB-like_REC"/>
</dbReference>
<dbReference type="SUPFAM" id="SSF46894">
    <property type="entry name" value="C-terminal effector domain of the bipartite response regulators"/>
    <property type="match status" value="1"/>
</dbReference>
<evidence type="ECO:0000313" key="11">
    <source>
        <dbReference type="Proteomes" id="UP000614200"/>
    </source>
</evidence>
<evidence type="ECO:0000259" key="8">
    <source>
        <dbReference type="PROSITE" id="PS50043"/>
    </source>
</evidence>
<evidence type="ECO:0000256" key="7">
    <source>
        <dbReference type="PROSITE-ProRule" id="PRU00169"/>
    </source>
</evidence>
<comment type="caution">
    <text evidence="10">The sequence shown here is derived from an EMBL/GenBank/DDBJ whole genome shotgun (WGS) entry which is preliminary data.</text>
</comment>
<dbReference type="PROSITE" id="PS50110">
    <property type="entry name" value="RESPONSE_REGULATORY"/>
    <property type="match status" value="1"/>
</dbReference>
<sequence length="211" mass="23783">MIKVAIVDDQKLIRNGLVMMVNLQSDMQVVWTADHGKEALLKVASSQPDIILMDIRMPEMNGVEATALIKKDYPETKVLVLTTFNEDDYIFETLKAGASGYLLKDVPPEELLDGIRKAIKGGTVIEPNVASKMVKNLSRIDENTQNEIRMKLTPREFEIAKMISEGLSNKEISELLFLSEGTVKNHLTNVLEKLKLRDRTQLAILMLKNQM</sequence>
<feature type="modified residue" description="4-aspartylphosphate" evidence="7">
    <location>
        <position position="54"/>
    </location>
</feature>
<keyword evidence="3" id="KW-0805">Transcription regulation</keyword>
<evidence type="ECO:0000313" key="10">
    <source>
        <dbReference type="EMBL" id="MBF4693127.1"/>
    </source>
</evidence>
<evidence type="ECO:0000259" key="9">
    <source>
        <dbReference type="PROSITE" id="PS50110"/>
    </source>
</evidence>
<keyword evidence="2 7" id="KW-0597">Phosphoprotein</keyword>
<dbReference type="EMBL" id="JADKNH010000004">
    <property type="protein sequence ID" value="MBF4693127.1"/>
    <property type="molecule type" value="Genomic_DNA"/>
</dbReference>
<evidence type="ECO:0000256" key="6">
    <source>
        <dbReference type="ARBA" id="ARBA00024867"/>
    </source>
</evidence>
<proteinExistence type="predicted"/>
<organism evidence="10 11">
    <name type="scientific">Fusibacter ferrireducens</name>
    <dbReference type="NCBI Taxonomy" id="2785058"/>
    <lineage>
        <taxon>Bacteria</taxon>
        <taxon>Bacillati</taxon>
        <taxon>Bacillota</taxon>
        <taxon>Clostridia</taxon>
        <taxon>Eubacteriales</taxon>
        <taxon>Eubacteriales Family XII. Incertae Sedis</taxon>
        <taxon>Fusibacter</taxon>
    </lineage>
</organism>